<accession>A0A0R3KXX8</accession>
<evidence type="ECO:0000256" key="13">
    <source>
        <dbReference type="SAM" id="Coils"/>
    </source>
</evidence>
<dbReference type="PANTHER" id="PTHR30191">
    <property type="entry name" value="FORMATE ACETYLTRANSFERASE"/>
    <property type="match status" value="1"/>
</dbReference>
<feature type="region of interest" description="Disordered" evidence="14">
    <location>
        <begin position="618"/>
        <end position="638"/>
    </location>
</feature>
<dbReference type="Proteomes" id="UP000051913">
    <property type="component" value="Unassembled WGS sequence"/>
</dbReference>
<keyword evidence="4 12" id="KW-0808">Transferase</keyword>
<dbReference type="EC" id="2.3.1.54" evidence="12"/>
<feature type="active site" description="S-acetylcysteine intermediate" evidence="9">
    <location>
        <position position="419"/>
    </location>
</feature>
<evidence type="ECO:0000256" key="9">
    <source>
        <dbReference type="PIRSR" id="PIRSR000379-1"/>
    </source>
</evidence>
<comment type="pathway">
    <text evidence="12">Fermentation; pyruvate fermentation; formate from pyruvate: step 1/1.</text>
</comment>
<evidence type="ECO:0000256" key="1">
    <source>
        <dbReference type="ARBA" id="ARBA00004496"/>
    </source>
</evidence>
<evidence type="ECO:0000256" key="10">
    <source>
        <dbReference type="PIRSR" id="PIRSR000379-2"/>
    </source>
</evidence>
<dbReference type="Pfam" id="PF01228">
    <property type="entry name" value="Gly_radical"/>
    <property type="match status" value="1"/>
</dbReference>
<dbReference type="RefSeq" id="WP_057855742.1">
    <property type="nucleotide sequence ID" value="NZ_LLXX01000236.1"/>
</dbReference>
<evidence type="ECO:0000256" key="12">
    <source>
        <dbReference type="RuleBase" id="RU368075"/>
    </source>
</evidence>
<dbReference type="EMBL" id="LLXX01000236">
    <property type="protein sequence ID" value="KRQ90422.1"/>
    <property type="molecule type" value="Genomic_DNA"/>
</dbReference>
<dbReference type="PANTHER" id="PTHR30191:SF0">
    <property type="entry name" value="FORMATE ACETYLTRANSFERASE 1"/>
    <property type="match status" value="1"/>
</dbReference>
<evidence type="ECO:0000256" key="14">
    <source>
        <dbReference type="SAM" id="MobiDB-lite"/>
    </source>
</evidence>
<evidence type="ECO:0000256" key="5">
    <source>
        <dbReference type="ARBA" id="ARBA00022818"/>
    </source>
</evidence>
<evidence type="ECO:0000256" key="7">
    <source>
        <dbReference type="ARBA" id="ARBA00023315"/>
    </source>
</evidence>
<evidence type="ECO:0000313" key="18">
    <source>
        <dbReference type="Proteomes" id="UP000051913"/>
    </source>
</evidence>
<evidence type="ECO:0000259" key="15">
    <source>
        <dbReference type="PROSITE" id="PS51149"/>
    </source>
</evidence>
<evidence type="ECO:0000259" key="16">
    <source>
        <dbReference type="PROSITE" id="PS51554"/>
    </source>
</evidence>
<dbReference type="STRING" id="1518501.CQ10_22625"/>
<keyword evidence="3 12" id="KW-0963">Cytoplasm</keyword>
<keyword evidence="13" id="KW-0175">Coiled coil</keyword>
<comment type="subunit">
    <text evidence="12">Homodimer.</text>
</comment>
<proteinExistence type="inferred from homology"/>
<feature type="domain" description="PFL" evidence="16">
    <location>
        <begin position="4"/>
        <end position="626"/>
    </location>
</feature>
<dbReference type="InterPro" id="IPR019777">
    <property type="entry name" value="Form_AcTrfase_GR_CS"/>
</dbReference>
<comment type="similarity">
    <text evidence="2 12">Belongs to the glycyl radical enzyme (GRE) family. PFL subfamily.</text>
</comment>
<evidence type="ECO:0000256" key="2">
    <source>
        <dbReference type="ARBA" id="ARBA00008375"/>
    </source>
</evidence>
<keyword evidence="7 12" id="KW-0012">Acyltransferase</keyword>
<dbReference type="PROSITE" id="PS51554">
    <property type="entry name" value="PFL"/>
    <property type="match status" value="1"/>
</dbReference>
<keyword evidence="12" id="KW-0313">Glucose metabolism</keyword>
<evidence type="ECO:0000256" key="11">
    <source>
        <dbReference type="PROSITE-ProRule" id="PRU00493"/>
    </source>
</evidence>
<dbReference type="CDD" id="cd01678">
    <property type="entry name" value="PFL1"/>
    <property type="match status" value="1"/>
</dbReference>
<dbReference type="UniPathway" id="UPA00920">
    <property type="reaction ID" value="UER00891"/>
</dbReference>
<dbReference type="SUPFAM" id="SSF51998">
    <property type="entry name" value="PFL-like glycyl radical enzymes"/>
    <property type="match status" value="1"/>
</dbReference>
<dbReference type="InterPro" id="IPR050244">
    <property type="entry name" value="Auton_GlycylRad_Cofactor"/>
</dbReference>
<dbReference type="GO" id="GO:0008861">
    <property type="term" value="F:formate C-acetyltransferase activity"/>
    <property type="evidence" value="ECO:0007669"/>
    <property type="project" value="UniProtKB-UniRule"/>
</dbReference>
<organism evidence="17 18">
    <name type="scientific">Bradyrhizobium valentinum</name>
    <dbReference type="NCBI Taxonomy" id="1518501"/>
    <lineage>
        <taxon>Bacteria</taxon>
        <taxon>Pseudomonadati</taxon>
        <taxon>Pseudomonadota</taxon>
        <taxon>Alphaproteobacteria</taxon>
        <taxon>Hyphomicrobiales</taxon>
        <taxon>Nitrobacteraceae</taxon>
        <taxon>Bradyrhizobium</taxon>
    </lineage>
</organism>
<dbReference type="PROSITE" id="PS00850">
    <property type="entry name" value="GLY_RADICAL_1"/>
    <property type="match status" value="1"/>
</dbReference>
<sequence length="756" mass="84987">MKSGAALRMEQDSGDGWNGFLPGGWQTSIDVRDFIVRNVSPYTGDEDFLTGPSQRTMAVWEKLQPYFNDERKKGVLAIDTTNPSTMLAHEAGYIDRDNEVVVGLQTDEPFKRAIFPYGGLRMVEAGIKAAGFEPDAAVHDTFTKYRKSHNDGVFDAYTPEIMACRRSGIITGLPDAYGRGRIIGDYRRVALYGVDRLLEGKRAERSQIDDMWPSDEIIRTREELSEQMRALKDLAAMAKRYGYDLSKPAMNAQEAFQWTYFAYLGAIKEANGAAMSIGRISSFLDIYIERDLKAAMLDEARAQELWDQLVQKLRIVRFLRTPDYDALFSGDPYWATECVGGMDLDGRALVTKSSYRMLHTLYNLGPAPEPNITVLWSKHMPASFKRYCVKVSKDTSSLQYENDDLMRPFWGDDYGIACCVSAMRLGKQMQFFGARVNLAKALLYAINGGRDEVSGDQIAPQTMPVAGEFLDYDEVMAKFDITMEWLAKTYVHAMNCIHYMHDKYFYERLEMALHDRDILRTMAFGIAGLSVVADSLSAIKFGKMRVTRDATGLVVDYQNEGNQSTPQFGNNDDRVDQIASSIVTSFMEKIRKHPTYRNATHTQSVLTITSNVVYGKATGNTPDGRRKGEPFGPGANPMHGRDSHGWLASCLSVAKLPYKDAQDGISYTVSVAPQKAHLSESQLVDEAVKAFDVYFDRGGFHMNLNVIDKETLEDAMKNPAKYPQLTIRVSGYAVNFVRLTPEQQRDVISRTFHGQI</sequence>
<feature type="modified residue" description="Glycine radical" evidence="10 11">
    <location>
        <position position="731"/>
    </location>
</feature>
<dbReference type="GO" id="GO:0006006">
    <property type="term" value="P:glucose metabolic process"/>
    <property type="evidence" value="ECO:0007669"/>
    <property type="project" value="UniProtKB-UniRule"/>
</dbReference>
<evidence type="ECO:0000313" key="17">
    <source>
        <dbReference type="EMBL" id="KRQ90422.1"/>
    </source>
</evidence>
<evidence type="ECO:0000256" key="3">
    <source>
        <dbReference type="ARBA" id="ARBA00022490"/>
    </source>
</evidence>
<comment type="subcellular location">
    <subcellularLocation>
        <location evidence="1 12">Cytoplasm</location>
    </subcellularLocation>
</comment>
<protein>
    <recommendedName>
        <fullName evidence="12">Formate acetyltransferase</fullName>
        <ecNumber evidence="12">2.3.1.54</ecNumber>
    </recommendedName>
    <alternativeName>
        <fullName evidence="12">Pyruvate formate-lyase</fullName>
    </alternativeName>
</protein>
<feature type="coiled-coil region" evidence="13">
    <location>
        <begin position="214"/>
        <end position="241"/>
    </location>
</feature>
<dbReference type="OrthoDB" id="9803969at2"/>
<keyword evidence="5 10" id="KW-0556">Organic radical</keyword>
<dbReference type="GO" id="GO:0005829">
    <property type="term" value="C:cytosol"/>
    <property type="evidence" value="ECO:0007669"/>
    <property type="project" value="TreeGrafter"/>
</dbReference>
<dbReference type="InterPro" id="IPR005949">
    <property type="entry name" value="Form_AcTrfase"/>
</dbReference>
<dbReference type="InterPro" id="IPR004184">
    <property type="entry name" value="PFL_dom"/>
</dbReference>
<reference evidence="17 18" key="1">
    <citation type="submission" date="2014-03" db="EMBL/GenBank/DDBJ databases">
        <title>Bradyrhizobium valentinum sp. nov., isolated from effective nodules of Lupinus mariae-josephae, a lupine endemic of basic-lime soils in Eastern Spain.</title>
        <authorList>
            <person name="Duran D."/>
            <person name="Rey L."/>
            <person name="Navarro A."/>
            <person name="Busquets A."/>
            <person name="Imperial J."/>
            <person name="Ruiz-Argueso T."/>
        </authorList>
    </citation>
    <scope>NUCLEOTIDE SEQUENCE [LARGE SCALE GENOMIC DNA]</scope>
    <source>
        <strain evidence="17 18">LmjM3</strain>
    </source>
</reference>
<feature type="active site" description="S-acetylcysteine intermediate" evidence="9">
    <location>
        <position position="418"/>
    </location>
</feature>
<dbReference type="Pfam" id="PF02901">
    <property type="entry name" value="PFL-like"/>
    <property type="match status" value="1"/>
</dbReference>
<keyword evidence="18" id="KW-1185">Reference proteome</keyword>
<dbReference type="AlphaFoldDB" id="A0A0R3KXX8"/>
<comment type="catalytic activity">
    <reaction evidence="8 12">
        <text>formate + acetyl-CoA = pyruvate + CoA</text>
        <dbReference type="Rhea" id="RHEA:11844"/>
        <dbReference type="ChEBI" id="CHEBI:15361"/>
        <dbReference type="ChEBI" id="CHEBI:15740"/>
        <dbReference type="ChEBI" id="CHEBI:57287"/>
        <dbReference type="ChEBI" id="CHEBI:57288"/>
        <dbReference type="EC" id="2.3.1.54"/>
    </reaction>
</comment>
<comment type="caution">
    <text evidence="17">The sequence shown here is derived from an EMBL/GenBank/DDBJ whole genome shotgun (WGS) entry which is preliminary data.</text>
</comment>
<keyword evidence="6 12" id="KW-0119">Carbohydrate metabolism</keyword>
<name>A0A0R3KXX8_9BRAD</name>
<dbReference type="Gene3D" id="3.20.70.20">
    <property type="match status" value="1"/>
</dbReference>
<evidence type="ECO:0000256" key="8">
    <source>
        <dbReference type="ARBA" id="ARBA00049029"/>
    </source>
</evidence>
<dbReference type="InterPro" id="IPR001150">
    <property type="entry name" value="Gly_radical"/>
</dbReference>
<evidence type="ECO:0000256" key="4">
    <source>
        <dbReference type="ARBA" id="ARBA00022679"/>
    </source>
</evidence>
<dbReference type="PIRSF" id="PIRSF000379">
    <property type="entry name" value="For_Ac_trans_1"/>
    <property type="match status" value="1"/>
</dbReference>
<gene>
    <name evidence="17" type="ORF">CP49_16450</name>
</gene>
<evidence type="ECO:0000256" key="6">
    <source>
        <dbReference type="ARBA" id="ARBA00023277"/>
    </source>
</evidence>
<dbReference type="NCBIfam" id="TIGR01255">
    <property type="entry name" value="pyr_form_ly_1"/>
    <property type="match status" value="1"/>
</dbReference>
<feature type="domain" description="Glycine radical" evidence="15">
    <location>
        <begin position="633"/>
        <end position="756"/>
    </location>
</feature>
<dbReference type="PROSITE" id="PS51149">
    <property type="entry name" value="GLY_RADICAL_2"/>
    <property type="match status" value="1"/>
</dbReference>